<dbReference type="AlphaFoldDB" id="A0A2H1X0C8"/>
<accession>A0A2H1X0C8</accession>
<name>A0A2H1X0C8_SPOFR</name>
<dbReference type="EMBL" id="ODYU01012410">
    <property type="protein sequence ID" value="SOQ58702.1"/>
    <property type="molecule type" value="Genomic_DNA"/>
</dbReference>
<protein>
    <submittedName>
        <fullName evidence="1">SFRICE_023074</fullName>
    </submittedName>
</protein>
<gene>
    <name evidence="1" type="ORF">SFRICE_023074</name>
</gene>
<reference evidence="1" key="1">
    <citation type="submission" date="2016-07" db="EMBL/GenBank/DDBJ databases">
        <authorList>
            <person name="Bretaudeau A."/>
        </authorList>
    </citation>
    <scope>NUCLEOTIDE SEQUENCE</scope>
    <source>
        <strain evidence="1">Rice</strain>
        <tissue evidence="1">Whole body</tissue>
    </source>
</reference>
<organism evidence="1">
    <name type="scientific">Spodoptera frugiperda</name>
    <name type="common">Fall armyworm</name>
    <dbReference type="NCBI Taxonomy" id="7108"/>
    <lineage>
        <taxon>Eukaryota</taxon>
        <taxon>Metazoa</taxon>
        <taxon>Ecdysozoa</taxon>
        <taxon>Arthropoda</taxon>
        <taxon>Hexapoda</taxon>
        <taxon>Insecta</taxon>
        <taxon>Pterygota</taxon>
        <taxon>Neoptera</taxon>
        <taxon>Endopterygota</taxon>
        <taxon>Lepidoptera</taxon>
        <taxon>Glossata</taxon>
        <taxon>Ditrysia</taxon>
        <taxon>Noctuoidea</taxon>
        <taxon>Noctuidae</taxon>
        <taxon>Amphipyrinae</taxon>
        <taxon>Spodoptera</taxon>
    </lineage>
</organism>
<proteinExistence type="predicted"/>
<sequence length="98" mass="11469">MSRVIEYLVYRPSIDIDVSSYILWIMSVNEQTDRGEIIQCLLPPWARQEGLSDSYRLKTTPFLLLLFEPELRSSTKLEMVDISPSFTNYTIRNEHVAK</sequence>
<evidence type="ECO:0000313" key="1">
    <source>
        <dbReference type="EMBL" id="SOQ58702.1"/>
    </source>
</evidence>